<dbReference type="GO" id="GO:0005576">
    <property type="term" value="C:extracellular region"/>
    <property type="evidence" value="ECO:0007669"/>
    <property type="project" value="UniProtKB-SubCell"/>
</dbReference>
<evidence type="ECO:0000313" key="5">
    <source>
        <dbReference type="Proteomes" id="UP001251528"/>
    </source>
</evidence>
<dbReference type="Pfam" id="PF07249">
    <property type="entry name" value="Cerato-platanin"/>
    <property type="match status" value="1"/>
</dbReference>
<accession>A0AAJ0CLP2</accession>
<dbReference type="CDD" id="cd22778">
    <property type="entry name" value="DPBB_CEPL-like"/>
    <property type="match status" value="1"/>
</dbReference>
<dbReference type="Gene3D" id="2.40.40.10">
    <property type="entry name" value="RlpA-like domain"/>
    <property type="match status" value="1"/>
</dbReference>
<evidence type="ECO:0000256" key="1">
    <source>
        <dbReference type="ARBA" id="ARBA00004613"/>
    </source>
</evidence>
<evidence type="ECO:0000256" key="3">
    <source>
        <dbReference type="ARBA" id="ARBA00022525"/>
    </source>
</evidence>
<organism evidence="4 5">
    <name type="scientific">Conoideocrella luteorostrata</name>
    <dbReference type="NCBI Taxonomy" id="1105319"/>
    <lineage>
        <taxon>Eukaryota</taxon>
        <taxon>Fungi</taxon>
        <taxon>Dikarya</taxon>
        <taxon>Ascomycota</taxon>
        <taxon>Pezizomycotina</taxon>
        <taxon>Sordariomycetes</taxon>
        <taxon>Hypocreomycetidae</taxon>
        <taxon>Hypocreales</taxon>
        <taxon>Clavicipitaceae</taxon>
        <taxon>Conoideocrella</taxon>
    </lineage>
</organism>
<protein>
    <recommendedName>
        <fullName evidence="6">Cerato-platanin</fullName>
    </recommendedName>
</protein>
<comment type="similarity">
    <text evidence="2">Belongs to the cerato-platanin family.</text>
</comment>
<gene>
    <name evidence="4" type="ORF">QQS21_009254</name>
</gene>
<evidence type="ECO:0000256" key="2">
    <source>
        <dbReference type="ARBA" id="ARBA00010421"/>
    </source>
</evidence>
<keyword evidence="3" id="KW-0964">Secreted</keyword>
<dbReference type="AlphaFoldDB" id="A0AAJ0CLP2"/>
<dbReference type="InterPro" id="IPR010829">
    <property type="entry name" value="Cerato-platanin"/>
</dbReference>
<keyword evidence="5" id="KW-1185">Reference proteome</keyword>
<comment type="subcellular location">
    <subcellularLocation>
        <location evidence="1">Secreted</location>
    </subcellularLocation>
</comment>
<comment type="caution">
    <text evidence="4">The sequence shown here is derived from an EMBL/GenBank/DDBJ whole genome shotgun (WGS) entry which is preliminary data.</text>
</comment>
<dbReference type="SUPFAM" id="SSF50685">
    <property type="entry name" value="Barwin-like endoglucanases"/>
    <property type="match status" value="1"/>
</dbReference>
<dbReference type="EMBL" id="JASWJB010000231">
    <property type="protein sequence ID" value="KAK2593046.1"/>
    <property type="molecule type" value="Genomic_DNA"/>
</dbReference>
<evidence type="ECO:0008006" key="6">
    <source>
        <dbReference type="Google" id="ProtNLM"/>
    </source>
</evidence>
<evidence type="ECO:0000313" key="4">
    <source>
        <dbReference type="EMBL" id="KAK2593046.1"/>
    </source>
</evidence>
<dbReference type="Proteomes" id="UP001251528">
    <property type="component" value="Unassembled WGS sequence"/>
</dbReference>
<sequence>MAVSASAVQVRWDAGYDRADRSMAEVSCSDGEHGLMRKYPTQGALPNFPNIGAAEAIAGWNSPNCGSCWALEYNGNRVKILAIDHGAPGFNIGQKAMDALTNGRAVEVGTVDATVTPLTPADCGM</sequence>
<dbReference type="InterPro" id="IPR036908">
    <property type="entry name" value="RlpA-like_sf"/>
</dbReference>
<reference evidence="4" key="1">
    <citation type="submission" date="2023-06" db="EMBL/GenBank/DDBJ databases">
        <title>Conoideocrella luteorostrata (Hypocreales: Clavicipitaceae), a potential biocontrol fungus for elongate hemlock scale in United States Christmas tree production areas.</title>
        <authorList>
            <person name="Barrett H."/>
            <person name="Lovett B."/>
            <person name="Macias A.M."/>
            <person name="Stajich J.E."/>
            <person name="Kasson M.T."/>
        </authorList>
    </citation>
    <scope>NUCLEOTIDE SEQUENCE</scope>
    <source>
        <strain evidence="4">ARSEF 14590</strain>
    </source>
</reference>
<name>A0AAJ0CLP2_9HYPO</name>
<proteinExistence type="inferred from homology"/>